<evidence type="ECO:0000256" key="9">
    <source>
        <dbReference type="ARBA" id="ARBA00022777"/>
    </source>
</evidence>
<dbReference type="GO" id="GO:0005524">
    <property type="term" value="F:ATP binding"/>
    <property type="evidence" value="ECO:0007669"/>
    <property type="project" value="UniProtKB-KW"/>
</dbReference>
<evidence type="ECO:0000256" key="6">
    <source>
        <dbReference type="ARBA" id="ARBA00022679"/>
    </source>
</evidence>
<dbReference type="Pfam" id="PF01627">
    <property type="entry name" value="Hpt"/>
    <property type="match status" value="1"/>
</dbReference>
<evidence type="ECO:0000256" key="7">
    <source>
        <dbReference type="ARBA" id="ARBA00022692"/>
    </source>
</evidence>
<dbReference type="InterPro" id="IPR008207">
    <property type="entry name" value="Sig_transdc_His_kin_Hpt_dom"/>
</dbReference>
<keyword evidence="13 17" id="KW-0472">Membrane</keyword>
<dbReference type="KEGG" id="pdj:D0907_07950"/>
<accession>A0AAD0WCE7</accession>
<evidence type="ECO:0000256" key="14">
    <source>
        <dbReference type="PROSITE-ProRule" id="PRU00110"/>
    </source>
</evidence>
<feature type="transmembrane region" description="Helical" evidence="17">
    <location>
        <begin position="17"/>
        <end position="36"/>
    </location>
</feature>
<evidence type="ECO:0000256" key="5">
    <source>
        <dbReference type="ARBA" id="ARBA00022553"/>
    </source>
</evidence>
<dbReference type="PANTHER" id="PTHR45339">
    <property type="entry name" value="HYBRID SIGNAL TRANSDUCTION HISTIDINE KINASE J"/>
    <property type="match status" value="1"/>
</dbReference>
<evidence type="ECO:0000256" key="17">
    <source>
        <dbReference type="SAM" id="Phobius"/>
    </source>
</evidence>
<evidence type="ECO:0000256" key="16">
    <source>
        <dbReference type="SAM" id="Coils"/>
    </source>
</evidence>
<evidence type="ECO:0000259" key="21">
    <source>
        <dbReference type="PROSITE" id="PS50894"/>
    </source>
</evidence>
<dbReference type="EMBL" id="CP032090">
    <property type="protein sequence ID" value="AXV65200.1"/>
    <property type="molecule type" value="Genomic_DNA"/>
</dbReference>
<dbReference type="Proteomes" id="UP000264605">
    <property type="component" value="Chromosome"/>
</dbReference>
<keyword evidence="6" id="KW-0808">Transferase</keyword>
<dbReference type="Pfam" id="PF00989">
    <property type="entry name" value="PAS"/>
    <property type="match status" value="1"/>
</dbReference>
<dbReference type="GeneID" id="99505389"/>
<dbReference type="CDD" id="cd17546">
    <property type="entry name" value="REC_hyHK_CKI1_RcsC-like"/>
    <property type="match status" value="1"/>
</dbReference>
<evidence type="ECO:0000259" key="18">
    <source>
        <dbReference type="PROSITE" id="PS50109"/>
    </source>
</evidence>
<dbReference type="GO" id="GO:0000155">
    <property type="term" value="F:phosphorelay sensor kinase activity"/>
    <property type="evidence" value="ECO:0007669"/>
    <property type="project" value="InterPro"/>
</dbReference>
<dbReference type="InterPro" id="IPR003594">
    <property type="entry name" value="HATPase_dom"/>
</dbReference>
<evidence type="ECO:0000256" key="2">
    <source>
        <dbReference type="ARBA" id="ARBA00004651"/>
    </source>
</evidence>
<dbReference type="CDD" id="cd00088">
    <property type="entry name" value="HPT"/>
    <property type="match status" value="1"/>
</dbReference>
<dbReference type="InterPro" id="IPR035965">
    <property type="entry name" value="PAS-like_dom_sf"/>
</dbReference>
<feature type="domain" description="PAC" evidence="20">
    <location>
        <begin position="431"/>
        <end position="488"/>
    </location>
</feature>
<dbReference type="CDD" id="cd00082">
    <property type="entry name" value="HisKA"/>
    <property type="match status" value="1"/>
</dbReference>
<dbReference type="GO" id="GO:0005886">
    <property type="term" value="C:plasma membrane"/>
    <property type="evidence" value="ECO:0007669"/>
    <property type="project" value="UniProtKB-SubCell"/>
</dbReference>
<dbReference type="SUPFAM" id="SSF55785">
    <property type="entry name" value="PYP-like sensor domain (PAS domain)"/>
    <property type="match status" value="1"/>
</dbReference>
<gene>
    <name evidence="22" type="ORF">D0907_07950</name>
</gene>
<comment type="subcellular location">
    <subcellularLocation>
        <location evidence="2">Cell membrane</location>
        <topology evidence="2">Multi-pass membrane protein</topology>
    </subcellularLocation>
</comment>
<keyword evidence="8" id="KW-0547">Nucleotide-binding</keyword>
<keyword evidence="5 15" id="KW-0597">Phosphoprotein</keyword>
<dbReference type="Gene3D" id="3.40.50.2300">
    <property type="match status" value="1"/>
</dbReference>
<protein>
    <recommendedName>
        <fullName evidence="3">histidine kinase</fullName>
        <ecNumber evidence="3">2.7.13.3</ecNumber>
    </recommendedName>
</protein>
<dbReference type="PANTHER" id="PTHR45339:SF1">
    <property type="entry name" value="HYBRID SIGNAL TRANSDUCTION HISTIDINE KINASE J"/>
    <property type="match status" value="1"/>
</dbReference>
<evidence type="ECO:0000256" key="10">
    <source>
        <dbReference type="ARBA" id="ARBA00022840"/>
    </source>
</evidence>
<dbReference type="PRINTS" id="PR00344">
    <property type="entry name" value="BCTRLSENSOR"/>
</dbReference>
<evidence type="ECO:0000256" key="11">
    <source>
        <dbReference type="ARBA" id="ARBA00022989"/>
    </source>
</evidence>
<dbReference type="InterPro" id="IPR048760">
    <property type="entry name" value="VP0354-like_sensor_dom"/>
</dbReference>
<dbReference type="InterPro" id="IPR036097">
    <property type="entry name" value="HisK_dim/P_sf"/>
</dbReference>
<feature type="modified residue" description="4-aspartylphosphate" evidence="15">
    <location>
        <position position="953"/>
    </location>
</feature>
<dbReference type="InterPro" id="IPR005467">
    <property type="entry name" value="His_kinase_dom"/>
</dbReference>
<feature type="coiled-coil region" evidence="16">
    <location>
        <begin position="1107"/>
        <end position="1152"/>
    </location>
</feature>
<dbReference type="Gene3D" id="1.20.120.160">
    <property type="entry name" value="HPT domain"/>
    <property type="match status" value="1"/>
</dbReference>
<evidence type="ECO:0000256" key="3">
    <source>
        <dbReference type="ARBA" id="ARBA00012438"/>
    </source>
</evidence>
<keyword evidence="9" id="KW-0418">Kinase</keyword>
<dbReference type="PROSITE" id="PS50894">
    <property type="entry name" value="HPT"/>
    <property type="match status" value="1"/>
</dbReference>
<dbReference type="SUPFAM" id="SSF47384">
    <property type="entry name" value="Homodimeric domain of signal transducing histidine kinase"/>
    <property type="match status" value="1"/>
</dbReference>
<dbReference type="InterPro" id="IPR000014">
    <property type="entry name" value="PAS"/>
</dbReference>
<dbReference type="SUPFAM" id="SSF52172">
    <property type="entry name" value="CheY-like"/>
    <property type="match status" value="1"/>
</dbReference>
<organism evidence="22 23">
    <name type="scientific">Pseudoalteromonas lipolytica</name>
    <dbReference type="NCBI Taxonomy" id="570156"/>
    <lineage>
        <taxon>Bacteria</taxon>
        <taxon>Pseudomonadati</taxon>
        <taxon>Pseudomonadota</taxon>
        <taxon>Gammaproteobacteria</taxon>
        <taxon>Alteromonadales</taxon>
        <taxon>Pseudoalteromonadaceae</taxon>
        <taxon>Pseudoalteromonas</taxon>
    </lineage>
</organism>
<proteinExistence type="predicted"/>
<dbReference type="CDD" id="cd00130">
    <property type="entry name" value="PAS"/>
    <property type="match status" value="1"/>
</dbReference>
<keyword evidence="16" id="KW-0175">Coiled coil</keyword>
<feature type="transmembrane region" description="Helical" evidence="17">
    <location>
        <begin position="332"/>
        <end position="353"/>
    </location>
</feature>
<dbReference type="SUPFAM" id="SSF55874">
    <property type="entry name" value="ATPase domain of HSP90 chaperone/DNA topoisomerase II/histidine kinase"/>
    <property type="match status" value="1"/>
</dbReference>
<dbReference type="RefSeq" id="WP_118844253.1">
    <property type="nucleotide sequence ID" value="NZ_CP032090.1"/>
</dbReference>
<dbReference type="SUPFAM" id="SSF103190">
    <property type="entry name" value="Sensory domain-like"/>
    <property type="match status" value="1"/>
</dbReference>
<evidence type="ECO:0000256" key="12">
    <source>
        <dbReference type="ARBA" id="ARBA00023012"/>
    </source>
</evidence>
<feature type="coiled-coil region" evidence="16">
    <location>
        <begin position="479"/>
        <end position="510"/>
    </location>
</feature>
<dbReference type="InterPro" id="IPR003661">
    <property type="entry name" value="HisK_dim/P_dom"/>
</dbReference>
<dbReference type="InterPro" id="IPR000700">
    <property type="entry name" value="PAS-assoc_C"/>
</dbReference>
<dbReference type="Gene3D" id="3.30.565.10">
    <property type="entry name" value="Histidine kinase-like ATPase, C-terminal domain"/>
    <property type="match status" value="1"/>
</dbReference>
<dbReference type="InterPro" id="IPR011006">
    <property type="entry name" value="CheY-like_superfamily"/>
</dbReference>
<dbReference type="Gene3D" id="1.10.287.130">
    <property type="match status" value="1"/>
</dbReference>
<reference evidence="22 23" key="1">
    <citation type="submission" date="2018-08" db="EMBL/GenBank/DDBJ databases">
        <title>Draft genome sequence of Pseudoalteromonas donghaensis HJ51.</title>
        <authorList>
            <person name="Oh J."/>
            <person name="Roh D."/>
        </authorList>
    </citation>
    <scope>NUCLEOTIDE SEQUENCE [LARGE SCALE GENOMIC DNA]</scope>
    <source>
        <strain evidence="22 23">HJ51</strain>
    </source>
</reference>
<dbReference type="SMART" id="SM00448">
    <property type="entry name" value="REC"/>
    <property type="match status" value="1"/>
</dbReference>
<keyword evidence="11 17" id="KW-1133">Transmembrane helix</keyword>
<dbReference type="FunFam" id="3.30.565.10:FF:000010">
    <property type="entry name" value="Sensor histidine kinase RcsC"/>
    <property type="match status" value="1"/>
</dbReference>
<dbReference type="NCBIfam" id="TIGR00229">
    <property type="entry name" value="sensory_box"/>
    <property type="match status" value="1"/>
</dbReference>
<feature type="domain" description="Response regulatory" evidence="19">
    <location>
        <begin position="899"/>
        <end position="1023"/>
    </location>
</feature>
<dbReference type="InterPro" id="IPR001789">
    <property type="entry name" value="Sig_transdc_resp-reg_receiver"/>
</dbReference>
<dbReference type="SUPFAM" id="SSF47226">
    <property type="entry name" value="Histidine-containing phosphotransfer domain, HPT domain"/>
    <property type="match status" value="1"/>
</dbReference>
<evidence type="ECO:0000259" key="19">
    <source>
        <dbReference type="PROSITE" id="PS50110"/>
    </source>
</evidence>
<dbReference type="Pfam" id="PF00072">
    <property type="entry name" value="Response_reg"/>
    <property type="match status" value="1"/>
</dbReference>
<keyword evidence="4" id="KW-1003">Cell membrane</keyword>
<evidence type="ECO:0000256" key="1">
    <source>
        <dbReference type="ARBA" id="ARBA00000085"/>
    </source>
</evidence>
<dbReference type="EC" id="2.7.13.3" evidence="3"/>
<dbReference type="PROSITE" id="PS50109">
    <property type="entry name" value="HIS_KIN"/>
    <property type="match status" value="1"/>
</dbReference>
<keyword evidence="10" id="KW-0067">ATP-binding</keyword>
<dbReference type="SMART" id="SM00388">
    <property type="entry name" value="HisKA"/>
    <property type="match status" value="1"/>
</dbReference>
<keyword evidence="12" id="KW-0902">Two-component regulatory system</keyword>
<name>A0AAD0WCE7_9GAMM</name>
<dbReference type="Gene3D" id="3.30.450.20">
    <property type="entry name" value="PAS domain"/>
    <property type="match status" value="2"/>
</dbReference>
<comment type="catalytic activity">
    <reaction evidence="1">
        <text>ATP + protein L-histidine = ADP + protein N-phospho-L-histidine.</text>
        <dbReference type="EC" id="2.7.13.3"/>
    </reaction>
</comment>
<dbReference type="AlphaFoldDB" id="A0AAD0WCE7"/>
<feature type="domain" description="HPt" evidence="21">
    <location>
        <begin position="1057"/>
        <end position="1149"/>
    </location>
</feature>
<sequence>MNILLKENKKAASLNPYFALVSIVFVVFIAIAVSFFEGQVKEDVLDSIDQEFVETNQRLKEIVTTTLSEYKSDLRFLYSTPPISGLPRAHFNNGIDPYDGTSYQQWKERLETIFIGYMENNLAVEQVRVIAVTAEGNELIRVQRVGASVEASADYSLQSKSGEPYFLPSTLLEPKQVYMSPLSLNREFGEIEFPFKPMIRFSIPIYSENGKRFAFLIMNVNASTLLNNLKETVFDTSQLIISGSDGDFIIHPLESYQFSRDLNPSVNWQAVYTENIKYNGIYLIKSKANTEEQFYVRSEKLYTRSGNKYGFVNFNLLAPKEYVDNLINEKRLITYSLLFAVIVFTSILLITFYRNAIRSQLLAETRQEASAIVDGSIDAIIALNLKGYLTSLNHTAERLLLISSKAAVGKSSKEIEFLSNLPIDEYVKKIQSSRAQIKDECSFVQGEYIAHYAISVSPVFSEHSNLSGLALIIRDISKEKQAEIKVKRLNSELEAKVRKRTHALAEAKDEAIKHSEVKSAFISNVSHELRTSLNGVIGTLNILKREALTDKSRKLVDMMELSASSLNLLINDILDLSKIEAGKLDLNIQLINPLLLIESVVSSCAVRAFDKGVDVYLDTTELTCDKLEVDPLRLTQIINNLISNAIKFTEKGFIKIKVSSEHVANNEYKLRVSVQDTGIGIDPLSQKRLFGAFQQASSAITEKFGGTGLGISICKQLCHAMGGEIYLDSTLNQGSTFSFYIKARASERNLKQEQRCFSSKHVLLCSQNAHIIEIIEKLVVLYGGHVSVSSLSELDLHDDENIDFAIIDDEEINNNTSLDHLHETHSSTHVVLLHQSDTSIPKSKAGKVSKISKPLTQTALLRVAGVELRDNETHTLLHDNSDGEFAISNERLSQIKGSKVLIVDDNKINLEVAKGALDELPIEILTANNGQEAIEHLLQSEASGAPVNCVLLDCQMPTLNGYQVSEKIRSGEAGGAFINVPVIAMTASAMMGEKEKCLSVGMNDYLSKPIKADDVLSKVVKWILSDHEQQTEEHVSTVDEAQSLWNRQEALVRLLNKEALLKRICQIFMINAPKKLTDLKDQFAVQNHAEVHQTAHALKGMCGELSADKLRKLCEEIELKAREQNLEIKDTLQKLERLLPQLMAEIKGWLESLER</sequence>
<evidence type="ECO:0000256" key="4">
    <source>
        <dbReference type="ARBA" id="ARBA00022475"/>
    </source>
</evidence>
<dbReference type="InterPro" id="IPR036641">
    <property type="entry name" value="HPT_dom_sf"/>
</dbReference>
<feature type="modified residue" description="Phosphohistidine" evidence="14">
    <location>
        <position position="1096"/>
    </location>
</feature>
<dbReference type="InterPro" id="IPR029151">
    <property type="entry name" value="Sensor-like_sf"/>
</dbReference>
<feature type="domain" description="Histidine kinase" evidence="18">
    <location>
        <begin position="524"/>
        <end position="745"/>
    </location>
</feature>
<evidence type="ECO:0000313" key="22">
    <source>
        <dbReference type="EMBL" id="AXV65200.1"/>
    </source>
</evidence>
<keyword evidence="7 17" id="KW-0812">Transmembrane</keyword>
<dbReference type="Pfam" id="PF21623">
    <property type="entry name" value="HK_sensor_dom_bact"/>
    <property type="match status" value="1"/>
</dbReference>
<dbReference type="SMART" id="SM00073">
    <property type="entry name" value="HPT"/>
    <property type="match status" value="1"/>
</dbReference>
<dbReference type="PROSITE" id="PS50110">
    <property type="entry name" value="RESPONSE_REGULATORY"/>
    <property type="match status" value="1"/>
</dbReference>
<dbReference type="Pfam" id="PF00512">
    <property type="entry name" value="HisKA"/>
    <property type="match status" value="1"/>
</dbReference>
<dbReference type="SMART" id="SM00387">
    <property type="entry name" value="HATPase_c"/>
    <property type="match status" value="1"/>
</dbReference>
<evidence type="ECO:0000256" key="8">
    <source>
        <dbReference type="ARBA" id="ARBA00022741"/>
    </source>
</evidence>
<evidence type="ECO:0000256" key="15">
    <source>
        <dbReference type="PROSITE-ProRule" id="PRU00169"/>
    </source>
</evidence>
<dbReference type="PROSITE" id="PS50113">
    <property type="entry name" value="PAC"/>
    <property type="match status" value="1"/>
</dbReference>
<dbReference type="Pfam" id="PF02518">
    <property type="entry name" value="HATPase_c"/>
    <property type="match status" value="1"/>
</dbReference>
<dbReference type="InterPro" id="IPR013767">
    <property type="entry name" value="PAS_fold"/>
</dbReference>
<evidence type="ECO:0000259" key="20">
    <source>
        <dbReference type="PROSITE" id="PS50113"/>
    </source>
</evidence>
<dbReference type="GO" id="GO:0006355">
    <property type="term" value="P:regulation of DNA-templated transcription"/>
    <property type="evidence" value="ECO:0007669"/>
    <property type="project" value="InterPro"/>
</dbReference>
<evidence type="ECO:0000313" key="23">
    <source>
        <dbReference type="Proteomes" id="UP000264605"/>
    </source>
</evidence>
<evidence type="ECO:0000256" key="13">
    <source>
        <dbReference type="ARBA" id="ARBA00023136"/>
    </source>
</evidence>
<dbReference type="InterPro" id="IPR036890">
    <property type="entry name" value="HATPase_C_sf"/>
</dbReference>
<dbReference type="InterPro" id="IPR004358">
    <property type="entry name" value="Sig_transdc_His_kin-like_C"/>
</dbReference>
<dbReference type="CDD" id="cd16922">
    <property type="entry name" value="HATPase_EvgS-ArcB-TorS-like"/>
    <property type="match status" value="1"/>
</dbReference>